<evidence type="ECO:0000313" key="2">
    <source>
        <dbReference type="Proteomes" id="UP001500325"/>
    </source>
</evidence>
<reference evidence="2" key="1">
    <citation type="journal article" date="2019" name="Int. J. Syst. Evol. Microbiol.">
        <title>The Global Catalogue of Microorganisms (GCM) 10K type strain sequencing project: providing services to taxonomists for standard genome sequencing and annotation.</title>
        <authorList>
            <consortium name="The Broad Institute Genomics Platform"/>
            <consortium name="The Broad Institute Genome Sequencing Center for Infectious Disease"/>
            <person name="Wu L."/>
            <person name="Ma J."/>
        </authorList>
    </citation>
    <scope>NUCLEOTIDE SEQUENCE [LARGE SCALE GENOMIC DNA]</scope>
    <source>
        <strain evidence="2">JCM 18055</strain>
    </source>
</reference>
<organism evidence="1 2">
    <name type="scientific">Pseudonocardia yuanmonensis</name>
    <dbReference type="NCBI Taxonomy" id="1095914"/>
    <lineage>
        <taxon>Bacteria</taxon>
        <taxon>Bacillati</taxon>
        <taxon>Actinomycetota</taxon>
        <taxon>Actinomycetes</taxon>
        <taxon>Pseudonocardiales</taxon>
        <taxon>Pseudonocardiaceae</taxon>
        <taxon>Pseudonocardia</taxon>
    </lineage>
</organism>
<dbReference type="EMBL" id="BAABIC010000010">
    <property type="protein sequence ID" value="GAA4693654.1"/>
    <property type="molecule type" value="Genomic_DNA"/>
</dbReference>
<dbReference type="RefSeq" id="WP_345381496.1">
    <property type="nucleotide sequence ID" value="NZ_BAABIC010000010.1"/>
</dbReference>
<keyword evidence="2" id="KW-1185">Reference proteome</keyword>
<sequence length="141" mass="15098">MGLRLPLGEVTVILGPAVARRRLMYALDEDRTRCADGHEAGALRLTARVADPLADRMARIERAAAADTALVLVDRLTDGLEAPERRLLLRAARRLARPDRAVLVEDADPVAALAQADGALRTDRSGAVAPEPVDEIGYLAS</sequence>
<gene>
    <name evidence="1" type="ORF">GCM10023215_33840</name>
</gene>
<accession>A0ABP8WT61</accession>
<comment type="caution">
    <text evidence="1">The sequence shown here is derived from an EMBL/GenBank/DDBJ whole genome shotgun (WGS) entry which is preliminary data.</text>
</comment>
<protein>
    <recommendedName>
        <fullName evidence="3">ABC transporter family protein</fullName>
    </recommendedName>
</protein>
<dbReference type="Proteomes" id="UP001500325">
    <property type="component" value="Unassembled WGS sequence"/>
</dbReference>
<name>A0ABP8WT61_9PSEU</name>
<evidence type="ECO:0008006" key="3">
    <source>
        <dbReference type="Google" id="ProtNLM"/>
    </source>
</evidence>
<proteinExistence type="predicted"/>
<evidence type="ECO:0000313" key="1">
    <source>
        <dbReference type="EMBL" id="GAA4693654.1"/>
    </source>
</evidence>